<comment type="function">
    <text evidence="8">Ferredoxins are iron-sulfur proteins that transfer electrons in a wide variety of metabolic reactions.</text>
</comment>
<dbReference type="AlphaFoldDB" id="A0A1J5JET0"/>
<dbReference type="Pfam" id="PF12838">
    <property type="entry name" value="Fer4_7"/>
    <property type="match status" value="1"/>
</dbReference>
<evidence type="ECO:0000256" key="4">
    <source>
        <dbReference type="ARBA" id="ARBA00022723"/>
    </source>
</evidence>
<dbReference type="InterPro" id="IPR017896">
    <property type="entry name" value="4Fe4S_Fe-S-bd"/>
</dbReference>
<evidence type="ECO:0000313" key="11">
    <source>
        <dbReference type="Proteomes" id="UP000182743"/>
    </source>
</evidence>
<reference evidence="10 11" key="1">
    <citation type="submission" date="2016-08" db="EMBL/GenBank/DDBJ databases">
        <title>Genome-based comparison of Moorella thermoacetic strains.</title>
        <authorList>
            <person name="Poehlein A."/>
            <person name="Bengelsdorf F.R."/>
            <person name="Esser C."/>
            <person name="Duerre P."/>
            <person name="Daniel R."/>
        </authorList>
    </citation>
    <scope>NUCLEOTIDE SEQUENCE [LARGE SCALE GENOMIC DNA]</scope>
    <source>
        <strain evidence="10 11">DSM 11768</strain>
    </source>
</reference>
<evidence type="ECO:0000256" key="6">
    <source>
        <dbReference type="ARBA" id="ARBA00023004"/>
    </source>
</evidence>
<gene>
    <name evidence="10" type="ORF">MOOR_23100</name>
</gene>
<dbReference type="PROSITE" id="PS51379">
    <property type="entry name" value="4FE4S_FER_2"/>
    <property type="match status" value="2"/>
</dbReference>
<comment type="caution">
    <text evidence="10">The sequence shown here is derived from an EMBL/GenBank/DDBJ whole genome shotgun (WGS) entry which is preliminary data.</text>
</comment>
<evidence type="ECO:0000256" key="8">
    <source>
        <dbReference type="RuleBase" id="RU365098"/>
    </source>
</evidence>
<comment type="cofactor">
    <cofactor evidence="1 8">
        <name>[4Fe-4S] cluster</name>
        <dbReference type="ChEBI" id="CHEBI:49883"/>
    </cofactor>
</comment>
<keyword evidence="5 8" id="KW-0249">Electron transport</keyword>
<dbReference type="PANTHER" id="PTHR43687">
    <property type="entry name" value="ADENYLYLSULFATE REDUCTASE, BETA SUBUNIT"/>
    <property type="match status" value="1"/>
</dbReference>
<keyword evidence="3 8" id="KW-0004">4Fe-4S</keyword>
<keyword evidence="7 8" id="KW-0411">Iron-sulfur</keyword>
<evidence type="ECO:0000256" key="5">
    <source>
        <dbReference type="ARBA" id="ARBA00022982"/>
    </source>
</evidence>
<evidence type="ECO:0000256" key="3">
    <source>
        <dbReference type="ARBA" id="ARBA00022485"/>
    </source>
</evidence>
<evidence type="ECO:0000256" key="7">
    <source>
        <dbReference type="ARBA" id="ARBA00023014"/>
    </source>
</evidence>
<dbReference type="EMBL" id="MIHH01000017">
    <property type="protein sequence ID" value="OIQ08030.1"/>
    <property type="molecule type" value="Genomic_DNA"/>
</dbReference>
<proteinExistence type="predicted"/>
<dbReference type="PROSITE" id="PS00198">
    <property type="entry name" value="4FE4S_FER_1"/>
    <property type="match status" value="2"/>
</dbReference>
<sequence>MAARVDEDKCTGCGRCAEVCPAEAITLNEVAIIDPDECLECGACVDECPNEAISLD</sequence>
<dbReference type="GO" id="GO:0046872">
    <property type="term" value="F:metal ion binding"/>
    <property type="evidence" value="ECO:0007669"/>
    <property type="project" value="UniProtKB-UniRule"/>
</dbReference>
<organism evidence="10 11">
    <name type="scientific">Neomoorella thermoacetica</name>
    <name type="common">Clostridium thermoaceticum</name>
    <dbReference type="NCBI Taxonomy" id="1525"/>
    <lineage>
        <taxon>Bacteria</taxon>
        <taxon>Bacillati</taxon>
        <taxon>Bacillota</taxon>
        <taxon>Clostridia</taxon>
        <taxon>Neomoorellales</taxon>
        <taxon>Neomoorellaceae</taxon>
        <taxon>Neomoorella</taxon>
    </lineage>
</organism>
<feature type="domain" description="4Fe-4S ferredoxin-type" evidence="9">
    <location>
        <begin position="1"/>
        <end position="30"/>
    </location>
</feature>
<dbReference type="Gene3D" id="3.30.70.20">
    <property type="match status" value="2"/>
</dbReference>
<dbReference type="Proteomes" id="UP000182743">
    <property type="component" value="Unassembled WGS sequence"/>
</dbReference>
<evidence type="ECO:0000256" key="1">
    <source>
        <dbReference type="ARBA" id="ARBA00001966"/>
    </source>
</evidence>
<dbReference type="PANTHER" id="PTHR43687:SF1">
    <property type="entry name" value="FERREDOXIN III"/>
    <property type="match status" value="1"/>
</dbReference>
<feature type="domain" description="4Fe-4S ferredoxin-type" evidence="9">
    <location>
        <begin position="31"/>
        <end position="56"/>
    </location>
</feature>
<dbReference type="InterPro" id="IPR000813">
    <property type="entry name" value="7Fe_ferredoxin"/>
</dbReference>
<evidence type="ECO:0000313" key="10">
    <source>
        <dbReference type="EMBL" id="OIQ08030.1"/>
    </source>
</evidence>
<dbReference type="InterPro" id="IPR017900">
    <property type="entry name" value="4Fe4S_Fe_S_CS"/>
</dbReference>
<keyword evidence="2 8" id="KW-0813">Transport</keyword>
<dbReference type="InterPro" id="IPR050572">
    <property type="entry name" value="Fe-S_Ferredoxin"/>
</dbReference>
<name>A0A1J5JET0_NEOTH</name>
<evidence type="ECO:0000259" key="9">
    <source>
        <dbReference type="PROSITE" id="PS51379"/>
    </source>
</evidence>
<keyword evidence="4 8" id="KW-0479">Metal-binding</keyword>
<keyword evidence="6 8" id="KW-0408">Iron</keyword>
<protein>
    <recommendedName>
        <fullName evidence="8">Ferredoxin</fullName>
    </recommendedName>
</protein>
<dbReference type="GO" id="GO:0009055">
    <property type="term" value="F:electron transfer activity"/>
    <property type="evidence" value="ECO:0007669"/>
    <property type="project" value="UniProtKB-UniRule"/>
</dbReference>
<evidence type="ECO:0000256" key="2">
    <source>
        <dbReference type="ARBA" id="ARBA00022448"/>
    </source>
</evidence>
<dbReference type="RefSeq" id="WP_071521368.1">
    <property type="nucleotide sequence ID" value="NZ_MIHH01000017.1"/>
</dbReference>
<dbReference type="SUPFAM" id="SSF54862">
    <property type="entry name" value="4Fe-4S ferredoxins"/>
    <property type="match status" value="1"/>
</dbReference>
<dbReference type="PRINTS" id="PR00354">
    <property type="entry name" value="7FE8SFRDOXIN"/>
</dbReference>
<accession>A0A1J5JET0</accession>
<dbReference type="GO" id="GO:0051539">
    <property type="term" value="F:4 iron, 4 sulfur cluster binding"/>
    <property type="evidence" value="ECO:0007669"/>
    <property type="project" value="UniProtKB-UniRule"/>
</dbReference>